<sequence length="135" mass="15798">MNVHVPDNARRDLALVGCPDCAFRFETPNYRLGMQQRCPECAAAIKPKYVRRAQDAGYSLSYHTFLQLLTMRPYRDEIAPLIEGWFGYRTEYRGRTPVVSNAAGRTVDLEQMHEMIQTSSRWQEILYWKAGKFFR</sequence>
<proteinExistence type="predicted"/>
<accession>A0A4Y6UZE9</accession>
<dbReference type="Proteomes" id="UP000316968">
    <property type="component" value="Chromosome"/>
</dbReference>
<evidence type="ECO:0000313" key="1">
    <source>
        <dbReference type="EMBL" id="QDH23129.1"/>
    </source>
</evidence>
<dbReference type="OrthoDB" id="2678139at2"/>
<reference evidence="1 2" key="1">
    <citation type="submission" date="2019-06" db="EMBL/GenBank/DDBJ databases">
        <title>Saccharibacillus brassicae sp. nov., an endophytic bacterium isolated from Chinese cabbage seeds (Brassica pekinensis).</title>
        <authorList>
            <person name="Jiang L."/>
            <person name="Lee J."/>
            <person name="Kim S.W."/>
        </authorList>
    </citation>
    <scope>NUCLEOTIDE SEQUENCE [LARGE SCALE GENOMIC DNA]</scope>
    <source>
        <strain evidence="2">KCTC 43072 / ATSA2</strain>
    </source>
</reference>
<evidence type="ECO:0000313" key="2">
    <source>
        <dbReference type="Proteomes" id="UP000316968"/>
    </source>
</evidence>
<dbReference type="EMBL" id="CP041217">
    <property type="protein sequence ID" value="QDH23129.1"/>
    <property type="molecule type" value="Genomic_DNA"/>
</dbReference>
<dbReference type="KEGG" id="saca:FFV09_21070"/>
<protein>
    <submittedName>
        <fullName evidence="1">Uncharacterized protein</fullName>
    </submittedName>
</protein>
<name>A0A4Y6UZE9_SACBS</name>
<dbReference type="AlphaFoldDB" id="A0A4Y6UZE9"/>
<dbReference type="RefSeq" id="WP_141449666.1">
    <property type="nucleotide sequence ID" value="NZ_CP041217.1"/>
</dbReference>
<organism evidence="1 2">
    <name type="scientific">Saccharibacillus brassicae</name>
    <dbReference type="NCBI Taxonomy" id="2583377"/>
    <lineage>
        <taxon>Bacteria</taxon>
        <taxon>Bacillati</taxon>
        <taxon>Bacillota</taxon>
        <taxon>Bacilli</taxon>
        <taxon>Bacillales</taxon>
        <taxon>Paenibacillaceae</taxon>
        <taxon>Saccharibacillus</taxon>
    </lineage>
</organism>
<keyword evidence="2" id="KW-1185">Reference proteome</keyword>
<gene>
    <name evidence="1" type="ORF">FFV09_21070</name>
</gene>